<gene>
    <name evidence="8" type="primary">tsaD_34</name>
    <name evidence="8" type="ORF">SDC9_87327</name>
</gene>
<feature type="domain" description="Gcp-like" evidence="7">
    <location>
        <begin position="23"/>
        <end position="308"/>
    </location>
</feature>
<dbReference type="HAMAP" id="MF_01445">
    <property type="entry name" value="TsaD"/>
    <property type="match status" value="1"/>
</dbReference>
<dbReference type="InterPro" id="IPR000905">
    <property type="entry name" value="Gcp-like_dom"/>
</dbReference>
<keyword evidence="3" id="KW-0819">tRNA processing</keyword>
<organism evidence="8">
    <name type="scientific">bioreactor metagenome</name>
    <dbReference type="NCBI Taxonomy" id="1076179"/>
    <lineage>
        <taxon>unclassified sequences</taxon>
        <taxon>metagenomes</taxon>
        <taxon>ecological metagenomes</taxon>
    </lineage>
</organism>
<name>A0A644ZLC6_9ZZZZ</name>
<dbReference type="EC" id="2.3.1.234" evidence="1"/>
<evidence type="ECO:0000256" key="3">
    <source>
        <dbReference type="ARBA" id="ARBA00022694"/>
    </source>
</evidence>
<dbReference type="GO" id="GO:0002949">
    <property type="term" value="P:tRNA threonylcarbamoyladenosine modification"/>
    <property type="evidence" value="ECO:0007669"/>
    <property type="project" value="InterPro"/>
</dbReference>
<reference evidence="8" key="1">
    <citation type="submission" date="2019-08" db="EMBL/GenBank/DDBJ databases">
        <authorList>
            <person name="Kucharzyk K."/>
            <person name="Murdoch R.W."/>
            <person name="Higgins S."/>
            <person name="Loffler F."/>
        </authorList>
    </citation>
    <scope>NUCLEOTIDE SEQUENCE</scope>
</reference>
<evidence type="ECO:0000313" key="8">
    <source>
        <dbReference type="EMBL" id="MPM40681.1"/>
    </source>
</evidence>
<dbReference type="EMBL" id="VSSQ01009090">
    <property type="protein sequence ID" value="MPM40681.1"/>
    <property type="molecule type" value="Genomic_DNA"/>
</dbReference>
<dbReference type="Gene3D" id="3.30.420.40">
    <property type="match status" value="2"/>
</dbReference>
<evidence type="ECO:0000256" key="4">
    <source>
        <dbReference type="ARBA" id="ARBA00022723"/>
    </source>
</evidence>
<dbReference type="PANTHER" id="PTHR11735">
    <property type="entry name" value="TRNA N6-ADENOSINE THREONYLCARBAMOYLTRANSFERASE"/>
    <property type="match status" value="1"/>
</dbReference>
<evidence type="ECO:0000256" key="6">
    <source>
        <dbReference type="ARBA" id="ARBA00048117"/>
    </source>
</evidence>
<evidence type="ECO:0000259" key="7">
    <source>
        <dbReference type="Pfam" id="PF00814"/>
    </source>
</evidence>
<protein>
    <recommendedName>
        <fullName evidence="1">N(6)-L-threonylcarbamoyladenine synthase</fullName>
        <ecNumber evidence="1">2.3.1.234</ecNumber>
    </recommendedName>
</protein>
<accession>A0A644ZLC6</accession>
<proteinExistence type="inferred from homology"/>
<keyword evidence="2 8" id="KW-0808">Transferase</keyword>
<dbReference type="GO" id="GO:0061711">
    <property type="term" value="F:tRNA N(6)-L-threonylcarbamoyladenine synthase activity"/>
    <property type="evidence" value="ECO:0007669"/>
    <property type="project" value="UniProtKB-EC"/>
</dbReference>
<dbReference type="InterPro" id="IPR043129">
    <property type="entry name" value="ATPase_NBD"/>
</dbReference>
<dbReference type="FunFam" id="3.30.420.40:FF:000012">
    <property type="entry name" value="tRNA N6-adenosine threonylcarbamoyltransferase"/>
    <property type="match status" value="1"/>
</dbReference>
<dbReference type="SUPFAM" id="SSF53067">
    <property type="entry name" value="Actin-like ATPase domain"/>
    <property type="match status" value="2"/>
</dbReference>
<dbReference type="InterPro" id="IPR017861">
    <property type="entry name" value="KAE1/TsaD"/>
</dbReference>
<evidence type="ECO:0000256" key="2">
    <source>
        <dbReference type="ARBA" id="ARBA00022679"/>
    </source>
</evidence>
<evidence type="ECO:0000256" key="5">
    <source>
        <dbReference type="ARBA" id="ARBA00023315"/>
    </source>
</evidence>
<evidence type="ECO:0000256" key="1">
    <source>
        <dbReference type="ARBA" id="ARBA00012156"/>
    </source>
</evidence>
<dbReference type="PANTHER" id="PTHR11735:SF6">
    <property type="entry name" value="TRNA N6-ADENOSINE THREONYLCARBAMOYLTRANSFERASE, MITOCHONDRIAL"/>
    <property type="match status" value="1"/>
</dbReference>
<dbReference type="NCBIfam" id="TIGR00329">
    <property type="entry name" value="gcp_kae1"/>
    <property type="match status" value="1"/>
</dbReference>
<dbReference type="GO" id="GO:0046872">
    <property type="term" value="F:metal ion binding"/>
    <property type="evidence" value="ECO:0007669"/>
    <property type="project" value="UniProtKB-KW"/>
</dbReference>
<keyword evidence="4" id="KW-0479">Metal-binding</keyword>
<dbReference type="NCBIfam" id="TIGR03723">
    <property type="entry name" value="T6A_TsaD_YgjD"/>
    <property type="match status" value="1"/>
</dbReference>
<keyword evidence="5 8" id="KW-0012">Acyltransferase</keyword>
<sequence length="339" mass="36566">MRVLGLETSCDECSAAVVEDGKTILSNIIATQIEEHKPFEGVVPELASRLHTEWISTVVQTALDRAGLKSNEIDAVAVTNRPGLLGSLLVGLSFAKGFAASLEVPFIAIDHIRAHLFASQIEQQLEYPYLGVLVSGGHTVICRVDDYDTIEVLGTTIDDAIGEAFDKVAKHYGFGYPGGVAIDQLAKRGNPLAFLFPGPTLHAKDHPYDISYSGLKTAAINQLDSFWDGVSDKSPENIAASFQRSAVNMLTKRVRLALQETGLRRLSVGGGVAANSYLRSELLGLREGGYEVAFPSLKLCTDNGAMIAALAYHYLRDGITSDFTESASARVTAFKKQYP</sequence>
<dbReference type="Pfam" id="PF00814">
    <property type="entry name" value="TsaD"/>
    <property type="match status" value="1"/>
</dbReference>
<comment type="caution">
    <text evidence="8">The sequence shown here is derived from an EMBL/GenBank/DDBJ whole genome shotgun (WGS) entry which is preliminary data.</text>
</comment>
<comment type="catalytic activity">
    <reaction evidence="6">
        <text>L-threonylcarbamoyladenylate + adenosine(37) in tRNA = N(6)-L-threonylcarbamoyladenosine(37) in tRNA + AMP + H(+)</text>
        <dbReference type="Rhea" id="RHEA:37059"/>
        <dbReference type="Rhea" id="RHEA-COMP:10162"/>
        <dbReference type="Rhea" id="RHEA-COMP:10163"/>
        <dbReference type="ChEBI" id="CHEBI:15378"/>
        <dbReference type="ChEBI" id="CHEBI:73682"/>
        <dbReference type="ChEBI" id="CHEBI:74411"/>
        <dbReference type="ChEBI" id="CHEBI:74418"/>
        <dbReference type="ChEBI" id="CHEBI:456215"/>
        <dbReference type="EC" id="2.3.1.234"/>
    </reaction>
</comment>
<dbReference type="InterPro" id="IPR022450">
    <property type="entry name" value="TsaD"/>
</dbReference>
<dbReference type="AlphaFoldDB" id="A0A644ZLC6"/>
<dbReference type="PRINTS" id="PR00789">
    <property type="entry name" value="OSIALOPTASE"/>
</dbReference>
<dbReference type="CDD" id="cd24133">
    <property type="entry name" value="ASKHA_NBD_TsaD_bac"/>
    <property type="match status" value="1"/>
</dbReference>